<gene>
    <name evidence="3" type="ORF">ILUMI_13279</name>
</gene>
<evidence type="ECO:0000313" key="4">
    <source>
        <dbReference type="Proteomes" id="UP000801492"/>
    </source>
</evidence>
<organism evidence="3 4">
    <name type="scientific">Ignelater luminosus</name>
    <name type="common">Cucubano</name>
    <name type="synonym">Pyrophorus luminosus</name>
    <dbReference type="NCBI Taxonomy" id="2038154"/>
    <lineage>
        <taxon>Eukaryota</taxon>
        <taxon>Metazoa</taxon>
        <taxon>Ecdysozoa</taxon>
        <taxon>Arthropoda</taxon>
        <taxon>Hexapoda</taxon>
        <taxon>Insecta</taxon>
        <taxon>Pterygota</taxon>
        <taxon>Neoptera</taxon>
        <taxon>Endopterygota</taxon>
        <taxon>Coleoptera</taxon>
        <taxon>Polyphaga</taxon>
        <taxon>Elateriformia</taxon>
        <taxon>Elateroidea</taxon>
        <taxon>Elateridae</taxon>
        <taxon>Agrypninae</taxon>
        <taxon>Pyrophorini</taxon>
        <taxon>Ignelater</taxon>
    </lineage>
</organism>
<feature type="domain" description="Mutator-like transposase" evidence="2">
    <location>
        <begin position="450"/>
        <end position="592"/>
    </location>
</feature>
<keyword evidence="4" id="KW-1185">Reference proteome</keyword>
<sequence>MFRKTHTWRTSKSQSTYSGLPEEKLPELHIELDTPCNTTEKDPKRLLTENRIVEIAYFIEQVRKLAIHDSSCTMGKMVFCNESRNGLFSRLTYHCQTCNNKIVLNTQKPDNDVNQSLVWGVSTIGAGYSQVEELLSKFGDHNRCRREVCSKETNQAENDVPLLESGKIFNDIIKVSDNIARKADQLSQNMTTDYAEGYMSVISKFTGGKRTNPIQRGIYQSRCVGAGFCAKRTKRKVYKKKIKKNKGSQQDMDYGVDSVQPDMDLDRLNEAKTQIMADLNNFDTAELEERTRGQRENINWFQAKRNRITAVRVIFLFVKMPKVRLSVCARRKSRKRILEKARHTKSLNKHSLEVAEDACNVAVNQQDYCQSTAIDQDTAFCESGNEMNHSEGDAVFMDVVIHDDENHQDFVRNSCVIDEDNDEHERTSTDNFYDVEMERVNTNVEFCINGKRIVDIGFFLSALKSLKHEGFGCSFYDMALINEKIEGLESIFYFKCVMCNRIESVRSAAPNTFSSPNMAAVIGCVSVGIGHTQLNEFCASLDMPGMSNKTYQRYHSKLSPCVEEENKKLMKEAAAEEARLALERGDRQKRHTSDFRYSRWRLEQTFVSHKLQCFIWG</sequence>
<dbReference type="EMBL" id="VTPC01008387">
    <property type="protein sequence ID" value="KAF2892899.1"/>
    <property type="molecule type" value="Genomic_DNA"/>
</dbReference>
<feature type="region of interest" description="Disordered" evidence="1">
    <location>
        <begin position="1"/>
        <end position="20"/>
    </location>
</feature>
<name>A0A8K0CSP9_IGNLU</name>
<reference evidence="3" key="1">
    <citation type="submission" date="2019-08" db="EMBL/GenBank/DDBJ databases">
        <title>The genome of the North American firefly Photinus pyralis.</title>
        <authorList>
            <consortium name="Photinus pyralis genome working group"/>
            <person name="Fallon T.R."/>
            <person name="Sander Lower S.E."/>
            <person name="Weng J.-K."/>
        </authorList>
    </citation>
    <scope>NUCLEOTIDE SEQUENCE</scope>
    <source>
        <strain evidence="3">TRF0915ILg1</strain>
        <tissue evidence="3">Whole body</tissue>
    </source>
</reference>
<evidence type="ECO:0000313" key="3">
    <source>
        <dbReference type="EMBL" id="KAF2892899.1"/>
    </source>
</evidence>
<feature type="domain" description="Mutator-like transposase" evidence="2">
    <location>
        <begin position="49"/>
        <end position="137"/>
    </location>
</feature>
<evidence type="ECO:0000256" key="1">
    <source>
        <dbReference type="SAM" id="MobiDB-lite"/>
    </source>
</evidence>
<dbReference type="Proteomes" id="UP000801492">
    <property type="component" value="Unassembled WGS sequence"/>
</dbReference>
<feature type="non-terminal residue" evidence="3">
    <location>
        <position position="1"/>
    </location>
</feature>
<dbReference type="Pfam" id="PF20700">
    <property type="entry name" value="Mutator"/>
    <property type="match status" value="2"/>
</dbReference>
<dbReference type="AlphaFoldDB" id="A0A8K0CSP9"/>
<proteinExistence type="predicted"/>
<protein>
    <recommendedName>
        <fullName evidence="2">Mutator-like transposase domain-containing protein</fullName>
    </recommendedName>
</protein>
<dbReference type="InterPro" id="IPR049012">
    <property type="entry name" value="Mutator_transp_dom"/>
</dbReference>
<dbReference type="OrthoDB" id="421276at2759"/>
<evidence type="ECO:0000259" key="2">
    <source>
        <dbReference type="Pfam" id="PF20700"/>
    </source>
</evidence>
<accession>A0A8K0CSP9</accession>
<comment type="caution">
    <text evidence="3">The sequence shown here is derived from an EMBL/GenBank/DDBJ whole genome shotgun (WGS) entry which is preliminary data.</text>
</comment>